<dbReference type="Gene3D" id="1.10.287.3700">
    <property type="match status" value="1"/>
</dbReference>
<comment type="domain">
    <text evidence="7">Contains a pseudokinase domain. The protein kinase domain is predicted to be catalytically inactive because some of the residues important for catalytic activity are substituted and it lacks the equivalent of the binding site for a peptide substrate. However, it has retained an ATP-binding site and ATP-binding is required for mRNA degradation, stimulating the activity of the PAN2 nuclease in vitro. The nucleotide-binding site is juxtaposed to the RNase active site of PAN2 in the complex and may actually bind nucleosides of a poly(A) RNA rather than ATP, feeding the poly(A)-tail to the active site of the deadenylase and thus increasing the efficiency with which this distributive enzyme degrades oligo(A) RNAs.</text>
</comment>
<dbReference type="GO" id="GO:0000289">
    <property type="term" value="P:nuclear-transcribed mRNA poly(A) tail shortening"/>
    <property type="evidence" value="ECO:0007669"/>
    <property type="project" value="UniProtKB-UniRule"/>
</dbReference>
<dbReference type="PANTHER" id="PTHR12272:SF11">
    <property type="entry name" value="PAN2-PAN3 DEADENYLATION COMPLEX SUBUNIT PAN3"/>
    <property type="match status" value="1"/>
</dbReference>
<dbReference type="PANTHER" id="PTHR12272">
    <property type="entry name" value="DEADENYLATION COMPLEX SUBUNIT PAN3"/>
    <property type="match status" value="1"/>
</dbReference>
<keyword evidence="11" id="KW-1185">Reference proteome</keyword>
<accession>A0AAJ0C4J0</accession>
<name>A0AAJ0C4J0_9PEZI</name>
<keyword evidence="6 7" id="KW-0175">Coiled coil</keyword>
<dbReference type="GO" id="GO:0005524">
    <property type="term" value="F:ATP binding"/>
    <property type="evidence" value="ECO:0007669"/>
    <property type="project" value="UniProtKB-UniRule"/>
</dbReference>
<gene>
    <name evidence="7" type="primary">PAN3</name>
    <name evidence="10" type="ORF">QBC33DRAFT_448662</name>
</gene>
<reference evidence="10" key="1">
    <citation type="submission" date="2023-06" db="EMBL/GenBank/DDBJ databases">
        <title>Genome-scale phylogeny and comparative genomics of the fungal order Sordariales.</title>
        <authorList>
            <consortium name="Lawrence Berkeley National Laboratory"/>
            <person name="Hensen N."/>
            <person name="Bonometti L."/>
            <person name="Westerberg I."/>
            <person name="Brannstrom I.O."/>
            <person name="Guillou S."/>
            <person name="Cros-Aarteil S."/>
            <person name="Calhoun S."/>
            <person name="Haridas S."/>
            <person name="Kuo A."/>
            <person name="Mondo S."/>
            <person name="Pangilinan J."/>
            <person name="Riley R."/>
            <person name="Labutti K."/>
            <person name="Andreopoulos B."/>
            <person name="Lipzen A."/>
            <person name="Chen C."/>
            <person name="Yanf M."/>
            <person name="Daum C."/>
            <person name="Ng V."/>
            <person name="Clum A."/>
            <person name="Steindorff A."/>
            <person name="Ohm R."/>
            <person name="Martin F."/>
            <person name="Silar P."/>
            <person name="Natvig D."/>
            <person name="Lalanne C."/>
            <person name="Gautier V."/>
            <person name="Ament-Velasquez S.L."/>
            <person name="Kruys A."/>
            <person name="Hutchinson M.I."/>
            <person name="Powell A.J."/>
            <person name="Barry K."/>
            <person name="Miller A.N."/>
            <person name="Grigoriev I.V."/>
            <person name="Debuchy R."/>
            <person name="Gladieux P."/>
            <person name="Thoren M.H."/>
            <person name="Johannesson H."/>
        </authorList>
    </citation>
    <scope>NUCLEOTIDE SEQUENCE</scope>
    <source>
        <strain evidence="10">8032-3</strain>
    </source>
</reference>
<dbReference type="InterPro" id="IPR041332">
    <property type="entry name" value="Pan3_CK"/>
</dbReference>
<dbReference type="GO" id="GO:0031251">
    <property type="term" value="C:PAN complex"/>
    <property type="evidence" value="ECO:0007669"/>
    <property type="project" value="UniProtKB-UniRule"/>
</dbReference>
<keyword evidence="2 7" id="KW-0963">Cytoplasm</keyword>
<dbReference type="EMBL" id="MU839004">
    <property type="protein sequence ID" value="KAK1768978.1"/>
    <property type="molecule type" value="Genomic_DNA"/>
</dbReference>
<comment type="function">
    <text evidence="7">Regulatory subunit of the poly(A)-nuclease (PAN) deadenylation complex, one of two cytoplasmic mRNA deadenylases involved in mRNA turnover. PAN specifically shortens poly(A) tails of RNA and the activity is stimulated by poly(A)-binding protein PAB1. PAN deadenylation is followed by rapid degradation of the shortened mRNA tails by the CCR4-NOT complex. Deadenylated mRNAs are then degraded by two alternative mechanisms, namely exosome-mediated 3'-5' exonucleolytic degradation, or deadenlyation-dependent mRNA decaping and subsequent 5'-3' exonucleolytic degradation by XRN1. May also be involved in post-transcriptional maturation of mRNA poly(A) tails. PAN3 acts as a positive regulator for PAN activity, recruiting the catalytic subunit PAN2 to mRNA via its interaction with RNA and with PAB1.</text>
</comment>
<evidence type="ECO:0000256" key="2">
    <source>
        <dbReference type="ARBA" id="ARBA00022490"/>
    </source>
</evidence>
<evidence type="ECO:0000313" key="11">
    <source>
        <dbReference type="Proteomes" id="UP001244011"/>
    </source>
</evidence>
<dbReference type="Gene3D" id="1.20.5.5160">
    <property type="match status" value="1"/>
</dbReference>
<comment type="caution">
    <text evidence="10">The sequence shown here is derived from an EMBL/GenBank/DDBJ whole genome shotgun (WGS) entry which is preliminary data.</text>
</comment>
<dbReference type="Proteomes" id="UP001244011">
    <property type="component" value="Unassembled WGS sequence"/>
</dbReference>
<evidence type="ECO:0000313" key="10">
    <source>
        <dbReference type="EMBL" id="KAK1768978.1"/>
    </source>
</evidence>
<feature type="compositionally biased region" description="Polar residues" evidence="8">
    <location>
        <begin position="81"/>
        <end position="100"/>
    </location>
</feature>
<feature type="region of interest" description="Knob domain" evidence="7">
    <location>
        <begin position="556"/>
        <end position="656"/>
    </location>
</feature>
<proteinExistence type="inferred from homology"/>
<dbReference type="Pfam" id="PF18101">
    <property type="entry name" value="Pan3_CK"/>
    <property type="match status" value="1"/>
</dbReference>
<comment type="similarity">
    <text evidence="7">Belongs to the protein kinase superfamily. PAN3 family.</text>
</comment>
<evidence type="ECO:0000256" key="7">
    <source>
        <dbReference type="HAMAP-Rule" id="MF_03181"/>
    </source>
</evidence>
<feature type="binding site" evidence="7">
    <location>
        <begin position="413"/>
        <end position="414"/>
    </location>
    <ligand>
        <name>ATP</name>
        <dbReference type="ChEBI" id="CHEBI:30616"/>
    </ligand>
</feature>
<dbReference type="Gene3D" id="1.10.510.10">
    <property type="entry name" value="Transferase(Phosphotransferase) domain 1"/>
    <property type="match status" value="1"/>
</dbReference>
<keyword evidence="4 7" id="KW-0547">Nucleotide-binding</keyword>
<evidence type="ECO:0000256" key="8">
    <source>
        <dbReference type="SAM" id="MobiDB-lite"/>
    </source>
</evidence>
<dbReference type="InterPro" id="IPR030844">
    <property type="entry name" value="PAN3"/>
</dbReference>
<dbReference type="AlphaFoldDB" id="A0AAJ0C4J0"/>
<feature type="binding site" evidence="7">
    <location>
        <begin position="353"/>
        <end position="360"/>
    </location>
    <ligand>
        <name>ATP</name>
        <dbReference type="ChEBI" id="CHEBI:30616"/>
    </ligand>
</feature>
<dbReference type="HAMAP" id="MF_03181">
    <property type="entry name" value="PAN3"/>
    <property type="match status" value="1"/>
</dbReference>
<comment type="domain">
    <text evidence="7">The pseudokinase domain, the coiled-coil (CC), and C-terminal knob domain (CK) form a structural unit (PKC) that forms an extensive high-affinity interaction surface for PAN2.</text>
</comment>
<dbReference type="InterPro" id="IPR011009">
    <property type="entry name" value="Kinase-like_dom_sf"/>
</dbReference>
<evidence type="ECO:0000256" key="6">
    <source>
        <dbReference type="ARBA" id="ARBA00023054"/>
    </source>
</evidence>
<protein>
    <recommendedName>
        <fullName evidence="7">PAN2-PAN3 deadenylation complex subunit PAN3</fullName>
    </recommendedName>
    <alternativeName>
        <fullName evidence="7">PAB1P-dependent poly(A)-specific ribonuclease</fullName>
    </alternativeName>
    <alternativeName>
        <fullName evidence="7">Poly(A)-nuclease deadenylation complex subunit 3</fullName>
        <shortName evidence="7">PAN deadenylation complex subunit 3</shortName>
    </alternativeName>
</protein>
<keyword evidence="3 7" id="KW-0507">mRNA processing</keyword>
<feature type="coiled-coil region" evidence="7">
    <location>
        <begin position="517"/>
        <end position="555"/>
    </location>
</feature>
<feature type="region of interest" description="Disordered" evidence="8">
    <location>
        <begin position="1"/>
        <end position="104"/>
    </location>
</feature>
<comment type="caution">
    <text evidence="7">Lacks conserved residue(s) required for the propagation of feature annotation.</text>
</comment>
<evidence type="ECO:0000256" key="1">
    <source>
        <dbReference type="ARBA" id="ARBA00004496"/>
    </source>
</evidence>
<feature type="domain" description="Pan3 C-terminal knob" evidence="9">
    <location>
        <begin position="508"/>
        <end position="645"/>
    </location>
</feature>
<dbReference type="GO" id="GO:0000932">
    <property type="term" value="C:P-body"/>
    <property type="evidence" value="ECO:0007669"/>
    <property type="project" value="TreeGrafter"/>
</dbReference>
<evidence type="ECO:0000256" key="5">
    <source>
        <dbReference type="ARBA" id="ARBA00022840"/>
    </source>
</evidence>
<dbReference type="GO" id="GO:0006397">
    <property type="term" value="P:mRNA processing"/>
    <property type="evidence" value="ECO:0007669"/>
    <property type="project" value="UniProtKB-KW"/>
</dbReference>
<evidence type="ECO:0000259" key="9">
    <source>
        <dbReference type="Pfam" id="PF18101"/>
    </source>
</evidence>
<evidence type="ECO:0000256" key="4">
    <source>
        <dbReference type="ARBA" id="ARBA00022741"/>
    </source>
</evidence>
<comment type="subunit">
    <text evidence="7">Homodimer. Forms a heterotrimer with a catalytic subunit PAN2 to form the poly(A)-nuclease (PAN) deadenylation complex. Interacts (via PAM-2 motif) with poly(A)-binding protein PAB1 (via PABC domain), conferring substrate specificity of the enzyme complex.</text>
</comment>
<comment type="domain">
    <text evidence="7">The N-terminal zinc finger binds to poly(A) RNA.</text>
</comment>
<evidence type="ECO:0000256" key="3">
    <source>
        <dbReference type="ARBA" id="ARBA00022664"/>
    </source>
</evidence>
<dbReference type="SUPFAM" id="SSF56112">
    <property type="entry name" value="Protein kinase-like (PK-like)"/>
    <property type="match status" value="1"/>
</dbReference>
<dbReference type="GO" id="GO:0008143">
    <property type="term" value="F:poly(A) binding"/>
    <property type="evidence" value="ECO:0007669"/>
    <property type="project" value="TreeGrafter"/>
</dbReference>
<keyword evidence="5 7" id="KW-0067">ATP-binding</keyword>
<sequence>MLSQSLRRWPVKADSRPPPPPDAHFHSHPRRPRYHPFSPWIPRHPTGRQFPAADFNQASNSSDHLSHSSGKKALNVDSPAFTPSTQQQTAKKSTFSSQAASAAPFTPRGASAGMLATPSLQQNVEAPVFNPATVREFTPQNYDLANSASQNSAAQDTTYSTDHFTLGSMAQALPSTPYNPYAGEHSGIANAGATYFQSHGGFGTPLQPPQYHLYAPIGPYREELLPYQRAASEFFLSDTLREELQKKAHATLQVMPNTALPQLDRYHSLFPLDTSNRKNTTIFGFPSWVFKATSSKNGKYYCLRRIEGYRLTSEHAIHAAKEWKTIVNANIVRFHEAFTSREFGDSSLIFCHDYHPLSKTLAEHHFPAVPANRYRTAPTAVPENVLWGYICQIANALRSIHSAKLAARCVELSKIILTDKNRIRLAACSILDVVQYEPNPRPIAEFQQEDFVQFGKVMLSLATSTLPVHINNVSAAVESLSAKYSDGLKDVIAWLVSAPKPGDNSKNIDNFMRGITAHMVQYSDLALQAADGITSDLYREVENGRLVRLLCKLGTINERGEFAGDPNWSEHGERYPLKLFRDYVFHQVDQDGNPRLNLGHMMACMNKLDAASEERVYLTSRDGQDAFILTFKELKQMIERAFNELAKQSKQGAPGA</sequence>
<comment type="subcellular location">
    <subcellularLocation>
        <location evidence="1 7">Cytoplasm</location>
    </subcellularLocation>
</comment>
<feature type="binding site" evidence="7">
    <location>
        <position position="304"/>
    </location>
    <ligand>
        <name>ATP</name>
        <dbReference type="ChEBI" id="CHEBI:30616"/>
    </ligand>
</feature>
<organism evidence="10 11">
    <name type="scientific">Phialemonium atrogriseum</name>
    <dbReference type="NCBI Taxonomy" id="1093897"/>
    <lineage>
        <taxon>Eukaryota</taxon>
        <taxon>Fungi</taxon>
        <taxon>Dikarya</taxon>
        <taxon>Ascomycota</taxon>
        <taxon>Pezizomycotina</taxon>
        <taxon>Sordariomycetes</taxon>
        <taxon>Sordariomycetidae</taxon>
        <taxon>Cephalothecales</taxon>
        <taxon>Cephalothecaceae</taxon>
        <taxon>Phialemonium</taxon>
    </lineage>
</organism>